<dbReference type="InterPro" id="IPR008906">
    <property type="entry name" value="HATC_C_dom"/>
</dbReference>
<comment type="caution">
    <text evidence="2">The sequence shown here is derived from an EMBL/GenBank/DDBJ whole genome shotgun (WGS) entry which is preliminary data.</text>
</comment>
<feature type="domain" description="HAT C-terminal dimerisation" evidence="1">
    <location>
        <begin position="44"/>
        <end position="105"/>
    </location>
</feature>
<name>A0AAD9XAK9_9ROSI</name>
<dbReference type="Proteomes" id="UP001280121">
    <property type="component" value="Unassembled WGS sequence"/>
</dbReference>
<dbReference type="AlphaFoldDB" id="A0AAD9XAK9"/>
<dbReference type="InterPro" id="IPR012337">
    <property type="entry name" value="RNaseH-like_sf"/>
</dbReference>
<dbReference type="GO" id="GO:0046983">
    <property type="term" value="F:protein dimerization activity"/>
    <property type="evidence" value="ECO:0007669"/>
    <property type="project" value="InterPro"/>
</dbReference>
<proteinExistence type="predicted"/>
<dbReference type="PANTHER" id="PTHR23272:SF161">
    <property type="entry name" value="ZINC FINGER BED DOMAIN-CONTAINING PROTEIN RICESLEEPER 1-LIKE"/>
    <property type="match status" value="1"/>
</dbReference>
<dbReference type="PANTHER" id="PTHR23272">
    <property type="entry name" value="BED FINGER-RELATED"/>
    <property type="match status" value="1"/>
</dbReference>
<accession>A0AAD9XAK9</accession>
<evidence type="ECO:0000259" key="1">
    <source>
        <dbReference type="Pfam" id="PF05699"/>
    </source>
</evidence>
<evidence type="ECO:0000313" key="2">
    <source>
        <dbReference type="EMBL" id="KAK2655835.1"/>
    </source>
</evidence>
<organism evidence="2 3">
    <name type="scientific">Dipteronia dyeriana</name>
    <dbReference type="NCBI Taxonomy" id="168575"/>
    <lineage>
        <taxon>Eukaryota</taxon>
        <taxon>Viridiplantae</taxon>
        <taxon>Streptophyta</taxon>
        <taxon>Embryophyta</taxon>
        <taxon>Tracheophyta</taxon>
        <taxon>Spermatophyta</taxon>
        <taxon>Magnoliopsida</taxon>
        <taxon>eudicotyledons</taxon>
        <taxon>Gunneridae</taxon>
        <taxon>Pentapetalae</taxon>
        <taxon>rosids</taxon>
        <taxon>malvids</taxon>
        <taxon>Sapindales</taxon>
        <taxon>Sapindaceae</taxon>
        <taxon>Hippocastanoideae</taxon>
        <taxon>Acereae</taxon>
        <taxon>Dipteronia</taxon>
    </lineage>
</organism>
<dbReference type="SUPFAM" id="SSF53098">
    <property type="entry name" value="Ribonuclease H-like"/>
    <property type="match status" value="1"/>
</dbReference>
<dbReference type="Pfam" id="PF05699">
    <property type="entry name" value="Dimer_Tnp_hAT"/>
    <property type="match status" value="1"/>
</dbReference>
<sequence length="139" mass="16172">MPVRWNSTYLILENYLDYDTTITCCYNMKLAETSKAKALTSDDWYVKTYTYRYPVISHLARDVLVIHVSTVSSEQAFSTSGHIIEPRRSCLSLEMVEVLTCIRDWEYAKKRLQNQNVDNEHILNFNNIYVDEPSSSGQC</sequence>
<dbReference type="EMBL" id="JANJYI010000003">
    <property type="protein sequence ID" value="KAK2655835.1"/>
    <property type="molecule type" value="Genomic_DNA"/>
</dbReference>
<keyword evidence="3" id="KW-1185">Reference proteome</keyword>
<protein>
    <recommendedName>
        <fullName evidence="1">HAT C-terminal dimerisation domain-containing protein</fullName>
    </recommendedName>
</protein>
<gene>
    <name evidence="2" type="ORF">Ddye_008887</name>
</gene>
<evidence type="ECO:0000313" key="3">
    <source>
        <dbReference type="Proteomes" id="UP001280121"/>
    </source>
</evidence>
<reference evidence="2" key="1">
    <citation type="journal article" date="2023" name="Plant J.">
        <title>Genome sequences and population genomics provide insights into the demographic history, inbreeding, and mutation load of two 'living fossil' tree species of Dipteronia.</title>
        <authorList>
            <person name="Feng Y."/>
            <person name="Comes H.P."/>
            <person name="Chen J."/>
            <person name="Zhu S."/>
            <person name="Lu R."/>
            <person name="Zhang X."/>
            <person name="Li P."/>
            <person name="Qiu J."/>
            <person name="Olsen K.M."/>
            <person name="Qiu Y."/>
        </authorList>
    </citation>
    <scope>NUCLEOTIDE SEQUENCE</scope>
    <source>
        <strain evidence="2">KIB01</strain>
    </source>
</reference>